<comment type="caution">
    <text evidence="7">The sequence shown here is derived from an EMBL/GenBank/DDBJ whole genome shotgun (WGS) entry which is preliminary data.</text>
</comment>
<dbReference type="InterPro" id="IPR002549">
    <property type="entry name" value="AI-2E-like"/>
</dbReference>
<feature type="transmembrane region" description="Helical" evidence="6">
    <location>
        <begin position="317"/>
        <end position="344"/>
    </location>
</feature>
<dbReference type="PANTHER" id="PTHR21716">
    <property type="entry name" value="TRANSMEMBRANE PROTEIN"/>
    <property type="match status" value="1"/>
</dbReference>
<dbReference type="PANTHER" id="PTHR21716:SF16">
    <property type="entry name" value="BLL1467 PROTEIN"/>
    <property type="match status" value="1"/>
</dbReference>
<comment type="subcellular location">
    <subcellularLocation>
        <location evidence="1">Membrane</location>
        <topology evidence="1">Multi-pass membrane protein</topology>
    </subcellularLocation>
</comment>
<feature type="transmembrane region" description="Helical" evidence="6">
    <location>
        <begin position="280"/>
        <end position="297"/>
    </location>
</feature>
<dbReference type="Proteomes" id="UP001446205">
    <property type="component" value="Unassembled WGS sequence"/>
</dbReference>
<sequence length="363" mass="39555">MGDDGHPGPVEVRYERRRFDPVRVAVVGLFLLAVFYTLYFARSLLLPVALAILFSLVLSPAVRGLRRAGIAPPIGAAVIVLLLVLSVGLGAYSLVDPATRWLQHAPQTLHSLEVKIRKLKKPVERVQAATQQVSSMAQVENGRKPMPVVIQETGFSKTVLASTQNLLFNGVTALILLYFLLASGDTFLRKLVHVLPRFRDKVRAVDMAHAIEQEVSHYLFTITYINAGLGLATALAMFLLGMPNPALWGGMVALLNFIPYLGASVNLVVLTLVAILSFDSLAHAALVPITFLSLATLEGQIVTPLVLGQRLTLNPVIIFLALMLWGWMWGIPGMLIAVPFLVVLKIVANRIPALAPLAEFLNR</sequence>
<feature type="transmembrane region" description="Helical" evidence="6">
    <location>
        <begin position="21"/>
        <end position="38"/>
    </location>
</feature>
<keyword evidence="8" id="KW-1185">Reference proteome</keyword>
<evidence type="ECO:0000256" key="5">
    <source>
        <dbReference type="ARBA" id="ARBA00023136"/>
    </source>
</evidence>
<feature type="transmembrane region" description="Helical" evidence="6">
    <location>
        <begin position="44"/>
        <end position="62"/>
    </location>
</feature>
<evidence type="ECO:0000313" key="7">
    <source>
        <dbReference type="EMBL" id="MEK8090530.1"/>
    </source>
</evidence>
<feature type="transmembrane region" description="Helical" evidence="6">
    <location>
        <begin position="166"/>
        <end position="188"/>
    </location>
</feature>
<gene>
    <name evidence="7" type="ORF">WOB96_12270</name>
</gene>
<keyword evidence="4 6" id="KW-1133">Transmembrane helix</keyword>
<evidence type="ECO:0000256" key="2">
    <source>
        <dbReference type="ARBA" id="ARBA00009773"/>
    </source>
</evidence>
<feature type="transmembrane region" description="Helical" evidence="6">
    <location>
        <begin position="74"/>
        <end position="95"/>
    </location>
</feature>
<evidence type="ECO:0000256" key="1">
    <source>
        <dbReference type="ARBA" id="ARBA00004141"/>
    </source>
</evidence>
<evidence type="ECO:0000313" key="8">
    <source>
        <dbReference type="Proteomes" id="UP001446205"/>
    </source>
</evidence>
<comment type="similarity">
    <text evidence="2">Belongs to the autoinducer-2 exporter (AI-2E) (TC 2.A.86) family.</text>
</comment>
<keyword evidence="3 6" id="KW-0812">Transmembrane</keyword>
<evidence type="ECO:0000256" key="4">
    <source>
        <dbReference type="ARBA" id="ARBA00022989"/>
    </source>
</evidence>
<dbReference type="Pfam" id="PF01594">
    <property type="entry name" value="AI-2E_transport"/>
    <property type="match status" value="1"/>
</dbReference>
<evidence type="ECO:0000256" key="3">
    <source>
        <dbReference type="ARBA" id="ARBA00022692"/>
    </source>
</evidence>
<protein>
    <submittedName>
        <fullName evidence="7">AI-2E family transporter</fullName>
    </submittedName>
</protein>
<name>A0ABU9DAH2_9PROT</name>
<feature type="transmembrane region" description="Helical" evidence="6">
    <location>
        <begin position="218"/>
        <end position="240"/>
    </location>
</feature>
<accession>A0ABU9DAH2</accession>
<dbReference type="RefSeq" id="WP_341371582.1">
    <property type="nucleotide sequence ID" value="NZ_JBBPCO010000012.1"/>
</dbReference>
<dbReference type="EMBL" id="JBBPCO010000012">
    <property type="protein sequence ID" value="MEK8090530.1"/>
    <property type="molecule type" value="Genomic_DNA"/>
</dbReference>
<proteinExistence type="inferred from homology"/>
<organism evidence="7 8">
    <name type="scientific">Thermithiobacillus plumbiphilus</name>
    <dbReference type="NCBI Taxonomy" id="1729899"/>
    <lineage>
        <taxon>Bacteria</taxon>
        <taxon>Pseudomonadati</taxon>
        <taxon>Pseudomonadota</taxon>
        <taxon>Acidithiobacillia</taxon>
        <taxon>Acidithiobacillales</taxon>
        <taxon>Thermithiobacillaceae</taxon>
        <taxon>Thermithiobacillus</taxon>
    </lineage>
</organism>
<reference evidence="7 8" key="1">
    <citation type="submission" date="2024-04" db="EMBL/GenBank/DDBJ databases">
        <authorList>
            <person name="Abashina T."/>
            <person name="Shaikin A."/>
        </authorList>
    </citation>
    <scope>NUCLEOTIDE SEQUENCE [LARGE SCALE GENOMIC DNA]</scope>
    <source>
        <strain evidence="7 8">AAFK</strain>
    </source>
</reference>
<keyword evidence="5 6" id="KW-0472">Membrane</keyword>
<feature type="transmembrane region" description="Helical" evidence="6">
    <location>
        <begin position="246"/>
        <end position="273"/>
    </location>
</feature>
<evidence type="ECO:0000256" key="6">
    <source>
        <dbReference type="SAM" id="Phobius"/>
    </source>
</evidence>